<sequence length="146" mass="15961">MAHAAPRPQLTSGRSRAPDVFGERTHKLARLAVPLVLAVVFGYWVAANRRYGGPITGWNFLFGLLSGIVFFVLYLALQSVAPKLGSTPHAALWAAFTGSAVGFLVRQSDETLLRSAWLGLVVAAGVFGLLFYRYRAREGVEKRRTV</sequence>
<evidence type="ECO:0000313" key="2">
    <source>
        <dbReference type="EMBL" id="GAA3500421.1"/>
    </source>
</evidence>
<proteinExistence type="predicted"/>
<keyword evidence="1" id="KW-0812">Transmembrane</keyword>
<keyword evidence="3" id="KW-1185">Reference proteome</keyword>
<feature type="transmembrane region" description="Helical" evidence="1">
    <location>
        <begin position="117"/>
        <end position="134"/>
    </location>
</feature>
<reference evidence="3" key="1">
    <citation type="journal article" date="2019" name="Int. J. Syst. Evol. Microbiol.">
        <title>The Global Catalogue of Microorganisms (GCM) 10K type strain sequencing project: providing services to taxonomists for standard genome sequencing and annotation.</title>
        <authorList>
            <consortium name="The Broad Institute Genomics Platform"/>
            <consortium name="The Broad Institute Genome Sequencing Center for Infectious Disease"/>
            <person name="Wu L."/>
            <person name="Ma J."/>
        </authorList>
    </citation>
    <scope>NUCLEOTIDE SEQUENCE [LARGE SCALE GENOMIC DNA]</scope>
    <source>
        <strain evidence="3">JCM 4816</strain>
    </source>
</reference>
<evidence type="ECO:0000256" key="1">
    <source>
        <dbReference type="SAM" id="Phobius"/>
    </source>
</evidence>
<accession>A0ABP6TYG7</accession>
<feature type="transmembrane region" description="Helical" evidence="1">
    <location>
        <begin position="28"/>
        <end position="46"/>
    </location>
</feature>
<comment type="caution">
    <text evidence="2">The sequence shown here is derived from an EMBL/GenBank/DDBJ whole genome shotgun (WGS) entry which is preliminary data.</text>
</comment>
<organism evidence="2 3">
    <name type="scientific">Streptomyces prasinosporus</name>
    <dbReference type="NCBI Taxonomy" id="68256"/>
    <lineage>
        <taxon>Bacteria</taxon>
        <taxon>Bacillati</taxon>
        <taxon>Actinomycetota</taxon>
        <taxon>Actinomycetes</taxon>
        <taxon>Kitasatosporales</taxon>
        <taxon>Streptomycetaceae</taxon>
        <taxon>Streptomyces</taxon>
        <taxon>Streptomyces albogriseolus group</taxon>
    </lineage>
</organism>
<keyword evidence="1" id="KW-0472">Membrane</keyword>
<dbReference type="Proteomes" id="UP001501455">
    <property type="component" value="Unassembled WGS sequence"/>
</dbReference>
<protein>
    <recommendedName>
        <fullName evidence="4">Integral membrane protein</fullName>
    </recommendedName>
</protein>
<gene>
    <name evidence="2" type="ORF">GCM10019016_075270</name>
</gene>
<keyword evidence="1" id="KW-1133">Transmembrane helix</keyword>
<dbReference type="EMBL" id="BAAAXF010000054">
    <property type="protein sequence ID" value="GAA3500421.1"/>
    <property type="molecule type" value="Genomic_DNA"/>
</dbReference>
<evidence type="ECO:0000313" key="3">
    <source>
        <dbReference type="Proteomes" id="UP001501455"/>
    </source>
</evidence>
<evidence type="ECO:0008006" key="4">
    <source>
        <dbReference type="Google" id="ProtNLM"/>
    </source>
</evidence>
<name>A0ABP6TYG7_9ACTN</name>
<feature type="transmembrane region" description="Helical" evidence="1">
    <location>
        <begin position="58"/>
        <end position="77"/>
    </location>
</feature>
<dbReference type="RefSeq" id="WP_345581811.1">
    <property type="nucleotide sequence ID" value="NZ_BAAAXF010000054.1"/>
</dbReference>